<gene>
    <name evidence="1" type="primary">Vigan.01G262000</name>
    <name evidence="1" type="ORF">VIGAN_01262000</name>
</gene>
<keyword evidence="2" id="KW-1185">Reference proteome</keyword>
<organism evidence="1 2">
    <name type="scientific">Vigna angularis var. angularis</name>
    <dbReference type="NCBI Taxonomy" id="157739"/>
    <lineage>
        <taxon>Eukaryota</taxon>
        <taxon>Viridiplantae</taxon>
        <taxon>Streptophyta</taxon>
        <taxon>Embryophyta</taxon>
        <taxon>Tracheophyta</taxon>
        <taxon>Spermatophyta</taxon>
        <taxon>Magnoliopsida</taxon>
        <taxon>eudicotyledons</taxon>
        <taxon>Gunneridae</taxon>
        <taxon>Pentapetalae</taxon>
        <taxon>rosids</taxon>
        <taxon>fabids</taxon>
        <taxon>Fabales</taxon>
        <taxon>Fabaceae</taxon>
        <taxon>Papilionoideae</taxon>
        <taxon>50 kb inversion clade</taxon>
        <taxon>NPAAA clade</taxon>
        <taxon>indigoferoid/millettioid clade</taxon>
        <taxon>Phaseoleae</taxon>
        <taxon>Vigna</taxon>
    </lineage>
</organism>
<name>A0A0S3R2L5_PHAAN</name>
<feature type="non-terminal residue" evidence="1">
    <location>
        <position position="1"/>
    </location>
</feature>
<reference evidence="1 2" key="1">
    <citation type="journal article" date="2015" name="Sci. Rep.">
        <title>The power of single molecule real-time sequencing technology in the de novo assembly of a eukaryotic genome.</title>
        <authorList>
            <person name="Sakai H."/>
            <person name="Naito K."/>
            <person name="Ogiso-Tanaka E."/>
            <person name="Takahashi Y."/>
            <person name="Iseki K."/>
            <person name="Muto C."/>
            <person name="Satou K."/>
            <person name="Teruya K."/>
            <person name="Shiroma A."/>
            <person name="Shimoji M."/>
            <person name="Hirano T."/>
            <person name="Itoh T."/>
            <person name="Kaga A."/>
            <person name="Tomooka N."/>
        </authorList>
    </citation>
    <scope>NUCLEOTIDE SEQUENCE [LARGE SCALE GENOMIC DNA]</scope>
    <source>
        <strain evidence="2">cv. Shumari</strain>
    </source>
</reference>
<dbReference type="Proteomes" id="UP000291084">
    <property type="component" value="Chromosome 1"/>
</dbReference>
<sequence>PRDCCRILQHTSSANYNYHDWLQSYWADSACFVYSGQRGGAGCRLVLQFRPQDRGRSRKARLHQAQVRLEECGLRLQLALQSREVHLPRAREGIWRLRCFIHWQ</sequence>
<dbReference type="AlphaFoldDB" id="A0A0S3R2L5"/>
<accession>A0A0S3R2L5</accession>
<evidence type="ECO:0000313" key="2">
    <source>
        <dbReference type="Proteomes" id="UP000291084"/>
    </source>
</evidence>
<evidence type="ECO:0000313" key="1">
    <source>
        <dbReference type="EMBL" id="BAT74850.1"/>
    </source>
</evidence>
<proteinExistence type="predicted"/>
<protein>
    <submittedName>
        <fullName evidence="1">Uncharacterized protein</fullName>
    </submittedName>
</protein>
<dbReference type="EMBL" id="AP015034">
    <property type="protein sequence ID" value="BAT74850.1"/>
    <property type="molecule type" value="Genomic_DNA"/>
</dbReference>